<comment type="caution">
    <text evidence="9">The sequence shown here is derived from an EMBL/GenBank/DDBJ whole genome shotgun (WGS) entry which is preliminary data.</text>
</comment>
<dbReference type="PANTHER" id="PTHR30561">
    <property type="entry name" value="SMR FAMILY PROTON-DEPENDENT DRUG EFFLUX TRANSPORTER SUGE"/>
    <property type="match status" value="1"/>
</dbReference>
<keyword evidence="6 8" id="KW-0472">Membrane</keyword>
<accession>A0A3S1D8W0</accession>
<dbReference type="EMBL" id="RSCL01000008">
    <property type="protein sequence ID" value="RUT05650.1"/>
    <property type="molecule type" value="Genomic_DNA"/>
</dbReference>
<sequence>MSWIYIAIASLFEIGWAITLKYSEGFTKIVPSIITIILMILSFWFLSIGLKTLPVGTAYTVWTGLGAVGTVILGVILFKEPIEIRRFFCIGLILAGVIGLKITSAH</sequence>
<evidence type="ECO:0000256" key="8">
    <source>
        <dbReference type="SAM" id="Phobius"/>
    </source>
</evidence>
<evidence type="ECO:0000256" key="1">
    <source>
        <dbReference type="ARBA" id="ARBA00004651"/>
    </source>
</evidence>
<keyword evidence="3" id="KW-1003">Cell membrane</keyword>
<name>A0A3S1D8W0_9CYAN</name>
<gene>
    <name evidence="9" type="primary">sugE</name>
    <name evidence="9" type="ORF">DSM106972_036570</name>
</gene>
<comment type="subcellular location">
    <subcellularLocation>
        <location evidence="1 7">Cell membrane</location>
        <topology evidence="1 7">Multi-pass membrane protein</topology>
    </subcellularLocation>
</comment>
<feature type="transmembrane region" description="Helical" evidence="8">
    <location>
        <begin position="84"/>
        <end position="103"/>
    </location>
</feature>
<dbReference type="AlphaFoldDB" id="A0A3S1D8W0"/>
<evidence type="ECO:0000256" key="6">
    <source>
        <dbReference type="ARBA" id="ARBA00023136"/>
    </source>
</evidence>
<dbReference type="RefSeq" id="WP_127082108.1">
    <property type="nucleotide sequence ID" value="NZ_RSCL01000008.1"/>
</dbReference>
<dbReference type="OrthoDB" id="21828at2"/>
<dbReference type="GO" id="GO:0022857">
    <property type="term" value="F:transmembrane transporter activity"/>
    <property type="evidence" value="ECO:0007669"/>
    <property type="project" value="InterPro"/>
</dbReference>
<dbReference type="GO" id="GO:0005886">
    <property type="term" value="C:plasma membrane"/>
    <property type="evidence" value="ECO:0007669"/>
    <property type="project" value="UniProtKB-SubCell"/>
</dbReference>
<evidence type="ECO:0000256" key="5">
    <source>
        <dbReference type="ARBA" id="ARBA00022989"/>
    </source>
</evidence>
<proteinExistence type="inferred from homology"/>
<keyword evidence="4 7" id="KW-0812">Transmembrane</keyword>
<feature type="transmembrane region" description="Helical" evidence="8">
    <location>
        <begin position="58"/>
        <end position="78"/>
    </location>
</feature>
<dbReference type="InterPro" id="IPR045324">
    <property type="entry name" value="Small_multidrug_res"/>
</dbReference>
<evidence type="ECO:0000313" key="9">
    <source>
        <dbReference type="EMBL" id="RUT05650.1"/>
    </source>
</evidence>
<dbReference type="Gene3D" id="1.10.3730.20">
    <property type="match status" value="1"/>
</dbReference>
<reference evidence="9" key="2">
    <citation type="journal article" date="2019" name="Genome Biol. Evol.">
        <title>Day and night: Metabolic profiles and evolutionary relationships of six axenic non-marine cyanobacteria.</title>
        <authorList>
            <person name="Will S.E."/>
            <person name="Henke P."/>
            <person name="Boedeker C."/>
            <person name="Huang S."/>
            <person name="Brinkmann H."/>
            <person name="Rohde M."/>
            <person name="Jarek M."/>
            <person name="Friedl T."/>
            <person name="Seufert S."/>
            <person name="Schumacher M."/>
            <person name="Overmann J."/>
            <person name="Neumann-Schaal M."/>
            <person name="Petersen J."/>
        </authorList>
    </citation>
    <scope>NUCLEOTIDE SEQUENCE [LARGE SCALE GENOMIC DNA]</scope>
    <source>
        <strain evidence="9">PCC 7102</strain>
    </source>
</reference>
<keyword evidence="10" id="KW-1185">Reference proteome</keyword>
<reference evidence="9" key="1">
    <citation type="submission" date="2018-12" db="EMBL/GenBank/DDBJ databases">
        <authorList>
            <person name="Will S."/>
            <person name="Neumann-Schaal M."/>
            <person name="Henke P."/>
        </authorList>
    </citation>
    <scope>NUCLEOTIDE SEQUENCE</scope>
    <source>
        <strain evidence="9">PCC 7102</strain>
    </source>
</reference>
<evidence type="ECO:0000313" key="10">
    <source>
        <dbReference type="Proteomes" id="UP000271624"/>
    </source>
</evidence>
<evidence type="ECO:0000256" key="7">
    <source>
        <dbReference type="RuleBase" id="RU003942"/>
    </source>
</evidence>
<keyword evidence="5 8" id="KW-1133">Transmembrane helix</keyword>
<keyword evidence="2" id="KW-0813">Transport</keyword>
<dbReference type="Pfam" id="PF00893">
    <property type="entry name" value="Multi_Drug_Res"/>
    <property type="match status" value="1"/>
</dbReference>
<dbReference type="FunFam" id="1.10.3730.20:FF:000001">
    <property type="entry name" value="Quaternary ammonium compound resistance transporter SugE"/>
    <property type="match status" value="1"/>
</dbReference>
<dbReference type="InterPro" id="IPR000390">
    <property type="entry name" value="Small_drug/metabolite_transptr"/>
</dbReference>
<protein>
    <submittedName>
        <fullName evidence="9">Multidrug transporter</fullName>
    </submittedName>
</protein>
<evidence type="ECO:0000256" key="2">
    <source>
        <dbReference type="ARBA" id="ARBA00022448"/>
    </source>
</evidence>
<evidence type="ECO:0000256" key="4">
    <source>
        <dbReference type="ARBA" id="ARBA00022692"/>
    </source>
</evidence>
<dbReference type="SUPFAM" id="SSF103481">
    <property type="entry name" value="Multidrug resistance efflux transporter EmrE"/>
    <property type="match status" value="1"/>
</dbReference>
<organism evidence="9 10">
    <name type="scientific">Dulcicalothrix desertica PCC 7102</name>
    <dbReference type="NCBI Taxonomy" id="232991"/>
    <lineage>
        <taxon>Bacteria</taxon>
        <taxon>Bacillati</taxon>
        <taxon>Cyanobacteriota</taxon>
        <taxon>Cyanophyceae</taxon>
        <taxon>Nostocales</taxon>
        <taxon>Calotrichaceae</taxon>
        <taxon>Dulcicalothrix</taxon>
    </lineage>
</organism>
<comment type="similarity">
    <text evidence="7">Belongs to the drug/metabolite transporter (DMT) superfamily. Small multidrug resistance (SMR) (TC 2.A.7.1) family.</text>
</comment>
<dbReference type="InterPro" id="IPR037185">
    <property type="entry name" value="EmrE-like"/>
</dbReference>
<evidence type="ECO:0000256" key="3">
    <source>
        <dbReference type="ARBA" id="ARBA00022475"/>
    </source>
</evidence>
<dbReference type="PANTHER" id="PTHR30561:SF0">
    <property type="entry name" value="GUANIDINIUM EXPORTER"/>
    <property type="match status" value="1"/>
</dbReference>
<dbReference type="Proteomes" id="UP000271624">
    <property type="component" value="Unassembled WGS sequence"/>
</dbReference>
<feature type="transmembrane region" description="Helical" evidence="8">
    <location>
        <begin position="27"/>
        <end position="46"/>
    </location>
</feature>